<sequence>MRQLPLADEFYLVSHDEYTGKCHLNARVFESGLAGAVVAELAIRERITVVNGLVTVVDLRPHRERVSDAALAEIVKERAEHPVRSWVEYLRKDALEMVRPRLVEAGIIHRVESRGMLRSTVRYPAVDRNDAAAPRARLRYMLDHPELLDAPTAVLAGLVLAVGMTDLIAVRGREAREGLGRFAATLPDVLKEIITAVELVAATLAVAPKL</sequence>
<name>A0ABP4XUA2_9ACTN</name>
<proteinExistence type="predicted"/>
<dbReference type="RefSeq" id="WP_344126341.1">
    <property type="nucleotide sequence ID" value="NZ_BAAALT010000014.1"/>
</dbReference>
<evidence type="ECO:0008006" key="7">
    <source>
        <dbReference type="Google" id="ProtNLM"/>
    </source>
</evidence>
<accession>A0ABP4XUA2</accession>
<dbReference type="EMBL" id="BAAALT010000014">
    <property type="protein sequence ID" value="GAA1788321.1"/>
    <property type="molecule type" value="Genomic_DNA"/>
</dbReference>
<evidence type="ECO:0000256" key="2">
    <source>
        <dbReference type="ARBA" id="ARBA00023034"/>
    </source>
</evidence>
<evidence type="ECO:0000256" key="4">
    <source>
        <dbReference type="ARBA" id="ARBA00023136"/>
    </source>
</evidence>
<evidence type="ECO:0000256" key="1">
    <source>
        <dbReference type="ARBA" id="ARBA00004255"/>
    </source>
</evidence>
<dbReference type="Pfam" id="PF05719">
    <property type="entry name" value="GPP34"/>
    <property type="match status" value="1"/>
</dbReference>
<gene>
    <name evidence="5" type="ORF">GCM10009682_08080</name>
</gene>
<dbReference type="Proteomes" id="UP001500218">
    <property type="component" value="Unassembled WGS sequence"/>
</dbReference>
<dbReference type="InterPro" id="IPR008628">
    <property type="entry name" value="GPP34-like"/>
</dbReference>
<keyword evidence="4" id="KW-0472">Membrane</keyword>
<dbReference type="Gene3D" id="1.10.3630.10">
    <property type="entry name" value="yeast vps74-n-term truncation variant domain like"/>
    <property type="match status" value="1"/>
</dbReference>
<comment type="subcellular location">
    <subcellularLocation>
        <location evidence="1">Golgi apparatus membrane</location>
        <topology evidence="1">Peripheral membrane protein</topology>
        <orientation evidence="1">Cytoplasmic side</orientation>
    </subcellularLocation>
</comment>
<protein>
    <recommendedName>
        <fullName evidence="7">GPP34 family phosphoprotein</fullName>
    </recommendedName>
</protein>
<reference evidence="6" key="1">
    <citation type="journal article" date="2019" name="Int. J. Syst. Evol. Microbiol.">
        <title>The Global Catalogue of Microorganisms (GCM) 10K type strain sequencing project: providing services to taxonomists for standard genome sequencing and annotation.</title>
        <authorList>
            <consortium name="The Broad Institute Genomics Platform"/>
            <consortium name="The Broad Institute Genome Sequencing Center for Infectious Disease"/>
            <person name="Wu L."/>
            <person name="Ma J."/>
        </authorList>
    </citation>
    <scope>NUCLEOTIDE SEQUENCE [LARGE SCALE GENOMIC DNA]</scope>
    <source>
        <strain evidence="6">JCM 13250</strain>
    </source>
</reference>
<evidence type="ECO:0000313" key="5">
    <source>
        <dbReference type="EMBL" id="GAA1788321.1"/>
    </source>
</evidence>
<evidence type="ECO:0000256" key="3">
    <source>
        <dbReference type="ARBA" id="ARBA00023121"/>
    </source>
</evidence>
<evidence type="ECO:0000313" key="6">
    <source>
        <dbReference type="Proteomes" id="UP001500218"/>
    </source>
</evidence>
<comment type="caution">
    <text evidence="5">The sequence shown here is derived from an EMBL/GenBank/DDBJ whole genome shotgun (WGS) entry which is preliminary data.</text>
</comment>
<keyword evidence="6" id="KW-1185">Reference proteome</keyword>
<keyword evidence="2" id="KW-0333">Golgi apparatus</keyword>
<keyword evidence="3" id="KW-0446">Lipid-binding</keyword>
<organism evidence="5 6">
    <name type="scientific">Luedemannella flava</name>
    <dbReference type="NCBI Taxonomy" id="349316"/>
    <lineage>
        <taxon>Bacteria</taxon>
        <taxon>Bacillati</taxon>
        <taxon>Actinomycetota</taxon>
        <taxon>Actinomycetes</taxon>
        <taxon>Micromonosporales</taxon>
        <taxon>Micromonosporaceae</taxon>
        <taxon>Luedemannella</taxon>
    </lineage>
</organism>
<dbReference type="InterPro" id="IPR038261">
    <property type="entry name" value="GPP34-like_sf"/>
</dbReference>